<dbReference type="AlphaFoldDB" id="A0A3N7FYN6"/>
<accession>A0A3N7FYN6</accession>
<protein>
    <submittedName>
        <fullName evidence="2">Uncharacterized protein</fullName>
    </submittedName>
</protein>
<evidence type="ECO:0000313" key="2">
    <source>
        <dbReference type="EMBL" id="RQO86738.1"/>
    </source>
</evidence>
<keyword evidence="3" id="KW-1185">Reference proteome</keyword>
<keyword evidence="1" id="KW-0472">Membrane</keyword>
<gene>
    <name evidence="2" type="ORF">POPTR_002G092750</name>
</gene>
<dbReference type="Proteomes" id="UP000006729">
    <property type="component" value="Chromosome 2"/>
</dbReference>
<reference evidence="2 3" key="1">
    <citation type="journal article" date="2006" name="Science">
        <title>The genome of black cottonwood, Populus trichocarpa (Torr. &amp; Gray).</title>
        <authorList>
            <person name="Tuskan G.A."/>
            <person name="Difazio S."/>
            <person name="Jansson S."/>
            <person name="Bohlmann J."/>
            <person name="Grigoriev I."/>
            <person name="Hellsten U."/>
            <person name="Putnam N."/>
            <person name="Ralph S."/>
            <person name="Rombauts S."/>
            <person name="Salamov A."/>
            <person name="Schein J."/>
            <person name="Sterck L."/>
            <person name="Aerts A."/>
            <person name="Bhalerao R.R."/>
            <person name="Bhalerao R.P."/>
            <person name="Blaudez D."/>
            <person name="Boerjan W."/>
            <person name="Brun A."/>
            <person name="Brunner A."/>
            <person name="Busov V."/>
            <person name="Campbell M."/>
            <person name="Carlson J."/>
            <person name="Chalot M."/>
            <person name="Chapman J."/>
            <person name="Chen G.L."/>
            <person name="Cooper D."/>
            <person name="Coutinho P.M."/>
            <person name="Couturier J."/>
            <person name="Covert S."/>
            <person name="Cronk Q."/>
            <person name="Cunningham R."/>
            <person name="Davis J."/>
            <person name="Degroeve S."/>
            <person name="Dejardin A."/>
            <person name="Depamphilis C."/>
            <person name="Detter J."/>
            <person name="Dirks B."/>
            <person name="Dubchak I."/>
            <person name="Duplessis S."/>
            <person name="Ehlting J."/>
            <person name="Ellis B."/>
            <person name="Gendler K."/>
            <person name="Goodstein D."/>
            <person name="Gribskov M."/>
            <person name="Grimwood J."/>
            <person name="Groover A."/>
            <person name="Gunter L."/>
            <person name="Hamberger B."/>
            <person name="Heinze B."/>
            <person name="Helariutta Y."/>
            <person name="Henrissat B."/>
            <person name="Holligan D."/>
            <person name="Holt R."/>
            <person name="Huang W."/>
            <person name="Islam-Faridi N."/>
            <person name="Jones S."/>
            <person name="Jones-Rhoades M."/>
            <person name="Jorgensen R."/>
            <person name="Joshi C."/>
            <person name="Kangasjarvi J."/>
            <person name="Karlsson J."/>
            <person name="Kelleher C."/>
            <person name="Kirkpatrick R."/>
            <person name="Kirst M."/>
            <person name="Kohler A."/>
            <person name="Kalluri U."/>
            <person name="Larimer F."/>
            <person name="Leebens-Mack J."/>
            <person name="Leple J.C."/>
            <person name="Locascio P."/>
            <person name="Lou Y."/>
            <person name="Lucas S."/>
            <person name="Martin F."/>
            <person name="Montanini B."/>
            <person name="Napoli C."/>
            <person name="Nelson D.R."/>
            <person name="Nelson C."/>
            <person name="Nieminen K."/>
            <person name="Nilsson O."/>
            <person name="Pereda V."/>
            <person name="Peter G."/>
            <person name="Philippe R."/>
            <person name="Pilate G."/>
            <person name="Poliakov A."/>
            <person name="Razumovskaya J."/>
            <person name="Richardson P."/>
            <person name="Rinaldi C."/>
            <person name="Ritland K."/>
            <person name="Rouze P."/>
            <person name="Ryaboy D."/>
            <person name="Schmutz J."/>
            <person name="Schrader J."/>
            <person name="Segerman B."/>
            <person name="Shin H."/>
            <person name="Siddiqui A."/>
            <person name="Sterky F."/>
            <person name="Terry A."/>
            <person name="Tsai C.J."/>
            <person name="Uberbacher E."/>
            <person name="Unneberg P."/>
            <person name="Vahala J."/>
            <person name="Wall K."/>
            <person name="Wessler S."/>
            <person name="Yang G."/>
            <person name="Yin T."/>
            <person name="Douglas C."/>
            <person name="Marra M."/>
            <person name="Sandberg G."/>
            <person name="Van de Peer Y."/>
            <person name="Rokhsar D."/>
        </authorList>
    </citation>
    <scope>NUCLEOTIDE SEQUENCE [LARGE SCALE GENOMIC DNA]</scope>
    <source>
        <strain evidence="3">cv. Nisqually</strain>
    </source>
</reference>
<name>A0A3N7FYN6_POPTR</name>
<evidence type="ECO:0000256" key="1">
    <source>
        <dbReference type="SAM" id="Phobius"/>
    </source>
</evidence>
<evidence type="ECO:0000313" key="3">
    <source>
        <dbReference type="Proteomes" id="UP000006729"/>
    </source>
</evidence>
<dbReference type="EMBL" id="CM009291">
    <property type="protein sequence ID" value="RQO86738.1"/>
    <property type="molecule type" value="Genomic_DNA"/>
</dbReference>
<keyword evidence="1" id="KW-0812">Transmembrane</keyword>
<sequence>MRGGGAAHQPFFLIATLLGKTRNLIFLAQIYRAYIIHFCFGMIRARKEQRRGEGRMVK</sequence>
<proteinExistence type="predicted"/>
<feature type="transmembrane region" description="Helical" evidence="1">
    <location>
        <begin position="24"/>
        <end position="43"/>
    </location>
</feature>
<organism evidence="2 3">
    <name type="scientific">Populus trichocarpa</name>
    <name type="common">Western balsam poplar</name>
    <name type="synonym">Populus balsamifera subsp. trichocarpa</name>
    <dbReference type="NCBI Taxonomy" id="3694"/>
    <lineage>
        <taxon>Eukaryota</taxon>
        <taxon>Viridiplantae</taxon>
        <taxon>Streptophyta</taxon>
        <taxon>Embryophyta</taxon>
        <taxon>Tracheophyta</taxon>
        <taxon>Spermatophyta</taxon>
        <taxon>Magnoliopsida</taxon>
        <taxon>eudicotyledons</taxon>
        <taxon>Gunneridae</taxon>
        <taxon>Pentapetalae</taxon>
        <taxon>rosids</taxon>
        <taxon>fabids</taxon>
        <taxon>Malpighiales</taxon>
        <taxon>Salicaceae</taxon>
        <taxon>Saliceae</taxon>
        <taxon>Populus</taxon>
    </lineage>
</organism>
<keyword evidence="1" id="KW-1133">Transmembrane helix</keyword>
<dbReference type="InParanoid" id="A0A3N7FYN6"/>